<organism evidence="1 2">
    <name type="scientific">Acidithiobacillus ferrivorans SS3</name>
    <dbReference type="NCBI Taxonomy" id="743299"/>
    <lineage>
        <taxon>Bacteria</taxon>
        <taxon>Pseudomonadati</taxon>
        <taxon>Pseudomonadota</taxon>
        <taxon>Acidithiobacillia</taxon>
        <taxon>Acidithiobacillales</taxon>
        <taxon>Acidithiobacillaceae</taxon>
        <taxon>Acidithiobacillus</taxon>
    </lineage>
</organism>
<dbReference type="HOGENOM" id="CLU_1870919_0_0_6"/>
<dbReference type="RefSeq" id="WP_014027883.1">
    <property type="nucleotide sequence ID" value="NC_015942.1"/>
</dbReference>
<dbReference type="Gene3D" id="2.60.120.10">
    <property type="entry name" value="Jelly Rolls"/>
    <property type="match status" value="1"/>
</dbReference>
<evidence type="ECO:0000313" key="1">
    <source>
        <dbReference type="EMBL" id="AEM46612.1"/>
    </source>
</evidence>
<dbReference type="AlphaFoldDB" id="G0JSQ5"/>
<proteinExistence type="predicted"/>
<accession>G0JSQ5</accession>
<dbReference type="InterPro" id="IPR014710">
    <property type="entry name" value="RmlC-like_jellyroll"/>
</dbReference>
<protein>
    <recommendedName>
        <fullName evidence="3">ChrR-like cupin domain-containing protein</fullName>
    </recommendedName>
</protein>
<dbReference type="InterPro" id="IPR011051">
    <property type="entry name" value="RmlC_Cupin_sf"/>
</dbReference>
<dbReference type="Proteomes" id="UP000009220">
    <property type="component" value="Chromosome"/>
</dbReference>
<dbReference type="eggNOG" id="ENOG50341KT">
    <property type="taxonomic scope" value="Bacteria"/>
</dbReference>
<evidence type="ECO:0008006" key="3">
    <source>
        <dbReference type="Google" id="ProtNLM"/>
    </source>
</evidence>
<dbReference type="SUPFAM" id="SSF51182">
    <property type="entry name" value="RmlC-like cupins"/>
    <property type="match status" value="1"/>
</dbReference>
<dbReference type="EMBL" id="CP002985">
    <property type="protein sequence ID" value="AEM46612.1"/>
    <property type="molecule type" value="Genomic_DNA"/>
</dbReference>
<gene>
    <name evidence="1" type="ORF">Acife_0389</name>
</gene>
<evidence type="ECO:0000313" key="2">
    <source>
        <dbReference type="Proteomes" id="UP000009220"/>
    </source>
</evidence>
<sequence>MLSLHPIIATPEQIPWIPGSQALGDLSLFQGEETVHFKVLSDRRSEGGGMAQIVRFSPPPGMLIKIVANARSDEHIYILAGGHGDKSGRQRLFPGDYLLHPAGLAHGAFLAIETTGYQVYSGEPDELVDFQVLPIGG</sequence>
<name>G0JSQ5_9PROT</name>
<dbReference type="KEGG" id="afi:Acife_0389"/>
<reference evidence="1 2" key="1">
    <citation type="journal article" date="2011" name="J. Bacteriol.">
        <title>Draft genome of the psychrotolerant acidophile Acidithiobacillus ferrivorans SS3.</title>
        <authorList>
            <person name="Liljeqvist M."/>
            <person name="Valdes J."/>
            <person name="Holmes D.S."/>
            <person name="Dopson M."/>
        </authorList>
    </citation>
    <scope>NUCLEOTIDE SEQUENCE [LARGE SCALE GENOMIC DNA]</scope>
    <source>
        <strain evidence="1 2">SS3</strain>
    </source>
</reference>